<feature type="domain" description="PucR C-terminal helix-turn-helix" evidence="2">
    <location>
        <begin position="451"/>
        <end position="509"/>
    </location>
</feature>
<name>A0A512IGK6_9MICC</name>
<sequence length="512" mass="54083">MITVAQVLGLDGLGLRMVVEGDTGAPVSWVATSELADPTPYLNGGEIVLFTGLNSPVDRPSWGRYARRLAEKGVVALGMGVGRSLSHPEVPEQLVEAAREAGLTLFSVPEETPFLELIQAVAEMRAAQERTVLEAMLTMQRTLTRAATGADGSTRVLESLAGLIEGGWAAICTADAEITHRSGPAVPELPTGRSLEELVDRLRPARLRGSLSESGPAGSIVIHPLGVQGVPLTYLVVVTPRPVERVQAGAITTAVALLSLHAERAGERTLFRRRVRAGALALVLGGDVRSGDALLAVAEDGGWAGSSRRVRVVRLRGDAEPVREAARRIEGYADRTGHRALVGAAAQHAAGEADVAVLVEDDAELLRALREVVERSGARAGVGGAAPVEAAGTSEHQALDVLGRTTARHRVGVWDDLVTGGFAGLLPPEAARAFARDLLAPVRAREGGDQLLGLLRTFLAHNGNRRQAAAELGIHRNTMLQRLQAVEQALGRSLDDPQLRADLWIALRVHAG</sequence>
<dbReference type="STRING" id="388357.GCA_001580365_03142"/>
<gene>
    <name evidence="3" type="ORF">KTU01_29210</name>
</gene>
<dbReference type="Proteomes" id="UP000321103">
    <property type="component" value="Unassembled WGS sequence"/>
</dbReference>
<comment type="caution">
    <text evidence="3">The sequence shown here is derived from an EMBL/GenBank/DDBJ whole genome shotgun (WGS) entry which is preliminary data.</text>
</comment>
<dbReference type="PANTHER" id="PTHR33744">
    <property type="entry name" value="CARBOHYDRATE DIACID REGULATOR"/>
    <property type="match status" value="1"/>
</dbReference>
<dbReference type="SUPFAM" id="SSF46689">
    <property type="entry name" value="Homeodomain-like"/>
    <property type="match status" value="1"/>
</dbReference>
<dbReference type="InterPro" id="IPR051448">
    <property type="entry name" value="CdaR-like_regulators"/>
</dbReference>
<dbReference type="InterPro" id="IPR042070">
    <property type="entry name" value="PucR_C-HTH_sf"/>
</dbReference>
<dbReference type="Pfam" id="PF07905">
    <property type="entry name" value="PucR"/>
    <property type="match status" value="1"/>
</dbReference>
<dbReference type="InterPro" id="IPR009057">
    <property type="entry name" value="Homeodomain-like_sf"/>
</dbReference>
<accession>A0A512IGK6</accession>
<evidence type="ECO:0000313" key="4">
    <source>
        <dbReference type="Proteomes" id="UP000321103"/>
    </source>
</evidence>
<protein>
    <submittedName>
        <fullName evidence="3">Fis family transcriptional regulator</fullName>
    </submittedName>
</protein>
<reference evidence="3 4" key="1">
    <citation type="submission" date="2019-07" db="EMBL/GenBank/DDBJ databases">
        <title>Whole genome shotgun sequence of Kocuria turfanensis NBRC 107627.</title>
        <authorList>
            <person name="Hosoyama A."/>
            <person name="Uohara A."/>
            <person name="Ohji S."/>
            <person name="Ichikawa N."/>
        </authorList>
    </citation>
    <scope>NUCLEOTIDE SEQUENCE [LARGE SCALE GENOMIC DNA]</scope>
    <source>
        <strain evidence="3 4">NBRC 107627</strain>
    </source>
</reference>
<keyword evidence="4" id="KW-1185">Reference proteome</keyword>
<evidence type="ECO:0000259" key="1">
    <source>
        <dbReference type="Pfam" id="PF07905"/>
    </source>
</evidence>
<dbReference type="RefSeq" id="WP_062736530.1">
    <property type="nucleotide sequence ID" value="NZ_BJZS01000098.1"/>
</dbReference>
<organism evidence="3 4">
    <name type="scientific">Kocuria turfanensis</name>
    <dbReference type="NCBI Taxonomy" id="388357"/>
    <lineage>
        <taxon>Bacteria</taxon>
        <taxon>Bacillati</taxon>
        <taxon>Actinomycetota</taxon>
        <taxon>Actinomycetes</taxon>
        <taxon>Micrococcales</taxon>
        <taxon>Micrococcaceae</taxon>
        <taxon>Kocuria</taxon>
    </lineage>
</organism>
<dbReference type="InterPro" id="IPR012914">
    <property type="entry name" value="PucR_dom"/>
</dbReference>
<dbReference type="InterPro" id="IPR025736">
    <property type="entry name" value="PucR_C-HTH_dom"/>
</dbReference>
<dbReference type="Gene3D" id="1.10.10.2840">
    <property type="entry name" value="PucR C-terminal helix-turn-helix domain"/>
    <property type="match status" value="1"/>
</dbReference>
<dbReference type="AlphaFoldDB" id="A0A512IGK6"/>
<feature type="domain" description="Purine catabolism PurC-like" evidence="1">
    <location>
        <begin position="7"/>
        <end position="123"/>
    </location>
</feature>
<evidence type="ECO:0000313" key="3">
    <source>
        <dbReference type="EMBL" id="GEO96798.1"/>
    </source>
</evidence>
<dbReference type="Pfam" id="PF13556">
    <property type="entry name" value="HTH_30"/>
    <property type="match status" value="1"/>
</dbReference>
<evidence type="ECO:0000259" key="2">
    <source>
        <dbReference type="Pfam" id="PF13556"/>
    </source>
</evidence>
<dbReference type="PANTHER" id="PTHR33744:SF1">
    <property type="entry name" value="DNA-BINDING TRANSCRIPTIONAL ACTIVATOR ADER"/>
    <property type="match status" value="1"/>
</dbReference>
<proteinExistence type="predicted"/>
<dbReference type="EMBL" id="BJZS01000098">
    <property type="protein sequence ID" value="GEO96798.1"/>
    <property type="molecule type" value="Genomic_DNA"/>
</dbReference>